<comment type="subcellular location">
    <subcellularLocation>
        <location evidence="1">Cell membrane</location>
        <topology evidence="1">Multi-pass membrane protein</topology>
    </subcellularLocation>
</comment>
<keyword evidence="13" id="KW-1185">Reference proteome</keyword>
<feature type="transmembrane region" description="Helical" evidence="10">
    <location>
        <begin position="87"/>
        <end position="108"/>
    </location>
</feature>
<proteinExistence type="inferred from homology"/>
<dbReference type="InterPro" id="IPR005829">
    <property type="entry name" value="Sugar_transporter_CS"/>
</dbReference>
<feature type="transmembrane region" description="Helical" evidence="10">
    <location>
        <begin position="48"/>
        <end position="75"/>
    </location>
</feature>
<evidence type="ECO:0000313" key="12">
    <source>
        <dbReference type="EMBL" id="WPC03448.1"/>
    </source>
</evidence>
<dbReference type="Gene3D" id="1.20.1250.20">
    <property type="entry name" value="MFS general substrate transporter like domains"/>
    <property type="match status" value="2"/>
</dbReference>
<evidence type="ECO:0000256" key="2">
    <source>
        <dbReference type="ARBA" id="ARBA00008240"/>
    </source>
</evidence>
<evidence type="ECO:0000313" key="13">
    <source>
        <dbReference type="Proteomes" id="UP001305928"/>
    </source>
</evidence>
<feature type="transmembrane region" description="Helical" evidence="10">
    <location>
        <begin position="21"/>
        <end position="42"/>
    </location>
</feature>
<feature type="transmembrane region" description="Helical" evidence="10">
    <location>
        <begin position="114"/>
        <end position="139"/>
    </location>
</feature>
<dbReference type="EMBL" id="CP137892">
    <property type="protein sequence ID" value="WPC03448.1"/>
    <property type="molecule type" value="Genomic_DNA"/>
</dbReference>
<feature type="domain" description="Major facilitator superfamily (MFS) profile" evidence="11">
    <location>
        <begin position="12"/>
        <end position="421"/>
    </location>
</feature>
<keyword evidence="4" id="KW-1003">Cell membrane</keyword>
<keyword evidence="5 10" id="KW-0812">Transmembrane</keyword>
<sequence length="455" mass="48783">MSRQKAAPPKHQVIAAVIGNALEWYDFIVFGFLAVIISRLFFPSESEYSSLLMATATFGVGFFMRPVGGILLGIYADRRGRKAALQLIIGMMTVSIALIAFAPPYAAIGVAAPLLIVLARLLQGFATGGEFASATSFLIESAPANRRGLYGSWQMFGQGLAVFCGAAITALVTNGLTPEALDSWGWRIPFIIGLIIGPVGLWMRRHLSETSAFLEARQAPKEKQSLARMLRNHLREVITVMGLTVCGTVGFYVILVYMPTFANRQLNLALTDAFTAQVIAVALMTLLMPVFGALSDRLGRKALIISATAGLLIALYPLFSWVHAAPSFARLMTMQVVLCTLLAAYFGPISAAMAEQFPAGVRSTGLALAYNLAVMIFGGFAQFIVTWLIHTTGLAIAPVFYVMFAAALGLVAAFFLIDRTHEARLAVVDDRGAASPEASSSKVDLPSSRVSTQGL</sequence>
<dbReference type="InterPro" id="IPR020846">
    <property type="entry name" value="MFS_dom"/>
</dbReference>
<feature type="transmembrane region" description="Helical" evidence="10">
    <location>
        <begin position="184"/>
        <end position="203"/>
    </location>
</feature>
<evidence type="ECO:0000256" key="10">
    <source>
        <dbReference type="SAM" id="Phobius"/>
    </source>
</evidence>
<organism evidence="12 13">
    <name type="scientific">Pseudomonas benzenivorans</name>
    <dbReference type="NCBI Taxonomy" id="556533"/>
    <lineage>
        <taxon>Bacteria</taxon>
        <taxon>Pseudomonadati</taxon>
        <taxon>Pseudomonadota</taxon>
        <taxon>Gammaproteobacteria</taxon>
        <taxon>Pseudomonadales</taxon>
        <taxon>Pseudomonadaceae</taxon>
        <taxon>Pseudomonas</taxon>
    </lineage>
</organism>
<evidence type="ECO:0000256" key="4">
    <source>
        <dbReference type="ARBA" id="ARBA00022475"/>
    </source>
</evidence>
<evidence type="ECO:0000256" key="3">
    <source>
        <dbReference type="ARBA" id="ARBA00022448"/>
    </source>
</evidence>
<gene>
    <name evidence="12" type="ORF">SBP02_11700</name>
</gene>
<feature type="transmembrane region" description="Helical" evidence="10">
    <location>
        <begin position="328"/>
        <end position="347"/>
    </location>
</feature>
<name>A0ABZ0PQK5_9PSED</name>
<evidence type="ECO:0000259" key="11">
    <source>
        <dbReference type="PROSITE" id="PS50850"/>
    </source>
</evidence>
<evidence type="ECO:0000256" key="9">
    <source>
        <dbReference type="SAM" id="MobiDB-lite"/>
    </source>
</evidence>
<feature type="compositionally biased region" description="Polar residues" evidence="9">
    <location>
        <begin position="437"/>
        <end position="455"/>
    </location>
</feature>
<protein>
    <submittedName>
        <fullName evidence="12">MFS transporter</fullName>
    </submittedName>
</protein>
<evidence type="ECO:0000256" key="8">
    <source>
        <dbReference type="ARBA" id="ARBA00023136"/>
    </source>
</evidence>
<dbReference type="Pfam" id="PF07690">
    <property type="entry name" value="MFS_1"/>
    <property type="match status" value="1"/>
</dbReference>
<dbReference type="InterPro" id="IPR011701">
    <property type="entry name" value="MFS"/>
</dbReference>
<feature type="transmembrane region" description="Helical" evidence="10">
    <location>
        <begin position="395"/>
        <end position="417"/>
    </location>
</feature>
<dbReference type="PANTHER" id="PTHR43528:SF8">
    <property type="entry name" value="BLR0239 PROTEIN"/>
    <property type="match status" value="1"/>
</dbReference>
<dbReference type="InterPro" id="IPR036259">
    <property type="entry name" value="MFS_trans_sf"/>
</dbReference>
<keyword evidence="8 10" id="KW-0472">Membrane</keyword>
<comment type="similarity">
    <text evidence="2">Belongs to the major facilitator superfamily. Metabolite:H+ Symporter (MHS) family (TC 2.A.1.6) family.</text>
</comment>
<feature type="transmembrane region" description="Helical" evidence="10">
    <location>
        <begin position="151"/>
        <end position="172"/>
    </location>
</feature>
<evidence type="ECO:0000256" key="5">
    <source>
        <dbReference type="ARBA" id="ARBA00022692"/>
    </source>
</evidence>
<reference evidence="12 13" key="1">
    <citation type="submission" date="2023-11" db="EMBL/GenBank/DDBJ databases">
        <title>Complete genome of Pseudomonas benzenivorans BA3361.</title>
        <authorList>
            <person name="Shin S.Y."/>
            <person name="Song J."/>
            <person name="Kang H."/>
        </authorList>
    </citation>
    <scope>NUCLEOTIDE SEQUENCE [LARGE SCALE GENOMIC DNA]</scope>
    <source>
        <strain evidence="12 13">HNIBRBA3361</strain>
    </source>
</reference>
<dbReference type="SUPFAM" id="SSF103473">
    <property type="entry name" value="MFS general substrate transporter"/>
    <property type="match status" value="1"/>
</dbReference>
<evidence type="ECO:0000256" key="1">
    <source>
        <dbReference type="ARBA" id="ARBA00004651"/>
    </source>
</evidence>
<feature type="transmembrane region" description="Helical" evidence="10">
    <location>
        <begin position="274"/>
        <end position="295"/>
    </location>
</feature>
<feature type="transmembrane region" description="Helical" evidence="10">
    <location>
        <begin position="302"/>
        <end position="322"/>
    </location>
</feature>
<dbReference type="Proteomes" id="UP001305928">
    <property type="component" value="Chromosome"/>
</dbReference>
<accession>A0ABZ0PQK5</accession>
<dbReference type="InterPro" id="IPR051084">
    <property type="entry name" value="H+-coupled_symporters"/>
</dbReference>
<dbReference type="PROSITE" id="PS00217">
    <property type="entry name" value="SUGAR_TRANSPORT_2"/>
    <property type="match status" value="1"/>
</dbReference>
<dbReference type="PANTHER" id="PTHR43528">
    <property type="entry name" value="ALPHA-KETOGLUTARATE PERMEASE"/>
    <property type="match status" value="1"/>
</dbReference>
<feature type="region of interest" description="Disordered" evidence="9">
    <location>
        <begin position="435"/>
        <end position="455"/>
    </location>
</feature>
<keyword evidence="7 10" id="KW-1133">Transmembrane helix</keyword>
<feature type="transmembrane region" description="Helical" evidence="10">
    <location>
        <begin position="368"/>
        <end position="389"/>
    </location>
</feature>
<keyword evidence="6" id="KW-0769">Symport</keyword>
<dbReference type="RefSeq" id="WP_318641922.1">
    <property type="nucleotide sequence ID" value="NZ_CP137892.1"/>
</dbReference>
<feature type="transmembrane region" description="Helical" evidence="10">
    <location>
        <begin position="237"/>
        <end position="262"/>
    </location>
</feature>
<dbReference type="PROSITE" id="PS50850">
    <property type="entry name" value="MFS"/>
    <property type="match status" value="1"/>
</dbReference>
<keyword evidence="3" id="KW-0813">Transport</keyword>
<evidence type="ECO:0000256" key="6">
    <source>
        <dbReference type="ARBA" id="ARBA00022847"/>
    </source>
</evidence>
<evidence type="ECO:0000256" key="7">
    <source>
        <dbReference type="ARBA" id="ARBA00022989"/>
    </source>
</evidence>